<comment type="similarity">
    <text evidence="7">Belongs to the binding-protein-dependent transport system permease family.</text>
</comment>
<accession>A0ABN8UY83</accession>
<feature type="transmembrane region" description="Helical" evidence="7">
    <location>
        <begin position="269"/>
        <end position="289"/>
    </location>
</feature>
<keyword evidence="11" id="KW-1185">Reference proteome</keyword>
<feature type="transmembrane region" description="Helical" evidence="7">
    <location>
        <begin position="131"/>
        <end position="154"/>
    </location>
</feature>
<keyword evidence="3" id="KW-1003">Cell membrane</keyword>
<feature type="transmembrane region" description="Helical" evidence="7">
    <location>
        <begin position="166"/>
        <end position="189"/>
    </location>
</feature>
<keyword evidence="4 7" id="KW-0812">Transmembrane</keyword>
<dbReference type="PANTHER" id="PTHR30193:SF41">
    <property type="entry name" value="DIACETYLCHITOBIOSE UPTAKE SYSTEM PERMEASE PROTEIN NGCF"/>
    <property type="match status" value="1"/>
</dbReference>
<evidence type="ECO:0000256" key="8">
    <source>
        <dbReference type="SAM" id="MobiDB-lite"/>
    </source>
</evidence>
<feature type="transmembrane region" description="Helical" evidence="7">
    <location>
        <begin position="66"/>
        <end position="92"/>
    </location>
</feature>
<evidence type="ECO:0000256" key="5">
    <source>
        <dbReference type="ARBA" id="ARBA00022989"/>
    </source>
</evidence>
<keyword evidence="5 7" id="KW-1133">Transmembrane helix</keyword>
<feature type="domain" description="ABC transmembrane type-1" evidence="9">
    <location>
        <begin position="129"/>
        <end position="344"/>
    </location>
</feature>
<dbReference type="PROSITE" id="PS50928">
    <property type="entry name" value="ABC_TM1"/>
    <property type="match status" value="1"/>
</dbReference>
<dbReference type="InterPro" id="IPR051393">
    <property type="entry name" value="ABC_transporter_permease"/>
</dbReference>
<gene>
    <name evidence="10" type="ORF">SGL43_00992</name>
</gene>
<comment type="subcellular location">
    <subcellularLocation>
        <location evidence="1 7">Cell membrane</location>
        <topology evidence="1 7">Multi-pass membrane protein</topology>
    </subcellularLocation>
</comment>
<organism evidence="10 11">
    <name type="scientific">Streptomyces globisporus</name>
    <dbReference type="NCBI Taxonomy" id="1908"/>
    <lineage>
        <taxon>Bacteria</taxon>
        <taxon>Bacillati</taxon>
        <taxon>Actinomycetota</taxon>
        <taxon>Actinomycetes</taxon>
        <taxon>Kitasatosporales</taxon>
        <taxon>Streptomycetaceae</taxon>
        <taxon>Streptomyces</taxon>
    </lineage>
</organism>
<evidence type="ECO:0000256" key="3">
    <source>
        <dbReference type="ARBA" id="ARBA00022475"/>
    </source>
</evidence>
<dbReference type="SUPFAM" id="SSF161098">
    <property type="entry name" value="MetI-like"/>
    <property type="match status" value="1"/>
</dbReference>
<dbReference type="Proteomes" id="UP001154015">
    <property type="component" value="Unassembled WGS sequence"/>
</dbReference>
<evidence type="ECO:0000313" key="11">
    <source>
        <dbReference type="Proteomes" id="UP001154015"/>
    </source>
</evidence>
<dbReference type="InterPro" id="IPR000515">
    <property type="entry name" value="MetI-like"/>
</dbReference>
<dbReference type="RefSeq" id="WP_318574314.1">
    <property type="nucleotide sequence ID" value="NZ_CAKXYP010000002.1"/>
</dbReference>
<evidence type="ECO:0000256" key="6">
    <source>
        <dbReference type="ARBA" id="ARBA00023136"/>
    </source>
</evidence>
<dbReference type="Gene3D" id="1.10.3720.10">
    <property type="entry name" value="MetI-like"/>
    <property type="match status" value="1"/>
</dbReference>
<dbReference type="PANTHER" id="PTHR30193">
    <property type="entry name" value="ABC TRANSPORTER PERMEASE PROTEIN"/>
    <property type="match status" value="1"/>
</dbReference>
<protein>
    <submittedName>
        <fullName evidence="10">ABC transporter, permease protein 1 (Cluster 1, maltose/g3p/polyamine/iron)</fullName>
    </submittedName>
</protein>
<reference evidence="10" key="1">
    <citation type="submission" date="2022-03" db="EMBL/GenBank/DDBJ databases">
        <authorList>
            <person name="Leyn A S."/>
        </authorList>
    </citation>
    <scope>NUCLEOTIDE SEQUENCE</scope>
    <source>
        <strain evidence="10">Streptomyces globisporus 4-3</strain>
    </source>
</reference>
<dbReference type="EMBL" id="CAKXYP010000002">
    <property type="protein sequence ID" value="CAH9413989.1"/>
    <property type="molecule type" value="Genomic_DNA"/>
</dbReference>
<dbReference type="Pfam" id="PF00528">
    <property type="entry name" value="BPD_transp_1"/>
    <property type="match status" value="1"/>
</dbReference>
<evidence type="ECO:0000313" key="10">
    <source>
        <dbReference type="EMBL" id="CAH9413989.1"/>
    </source>
</evidence>
<evidence type="ECO:0000256" key="1">
    <source>
        <dbReference type="ARBA" id="ARBA00004651"/>
    </source>
</evidence>
<evidence type="ECO:0000256" key="7">
    <source>
        <dbReference type="RuleBase" id="RU363032"/>
    </source>
</evidence>
<feature type="compositionally biased region" description="Low complexity" evidence="8">
    <location>
        <begin position="49"/>
        <end position="61"/>
    </location>
</feature>
<feature type="region of interest" description="Disordered" evidence="8">
    <location>
        <begin position="1"/>
        <end position="61"/>
    </location>
</feature>
<feature type="transmembrane region" description="Helical" evidence="7">
    <location>
        <begin position="323"/>
        <end position="345"/>
    </location>
</feature>
<name>A0ABN8UY83_STRGL</name>
<evidence type="ECO:0000259" key="9">
    <source>
        <dbReference type="PROSITE" id="PS50928"/>
    </source>
</evidence>
<comment type="caution">
    <text evidence="10">The sequence shown here is derived from an EMBL/GenBank/DDBJ whole genome shotgun (WGS) entry which is preliminary data.</text>
</comment>
<keyword evidence="2 7" id="KW-0813">Transport</keyword>
<proteinExistence type="inferred from homology"/>
<sequence length="356" mass="38170">MSTHDAERGAGVPGPRTGPAPDSARTDEGGAKAPGLTARTEGRRPQAPAPRRSTALSSRTRTRTRLAAGTLLTPFFALFTVAMIVPVGYALWLSLFTEKQSGLGFDGPRTVFDGLGNYATALGDQAFRDGFWVLLGYCALYLPLMIGGAIALALLLDTTLARARRFFQLALFLPHAIPGLIAALIWIYLYTPQLSPVVAAMEAGGIGFDFFSAEGTLPSIVNIALWQWLGYNVVIFYAALQAVDRSLLEAATVDGAGNWRIAFSVKLPLIRSSLVMVLLFTVIGSLQLFTEPLILSRGSGSAVTSTWTPNMYAYSAAFERNDYGLAAAASVLIALVAAVLSFVVTRFTNRRKEARP</sequence>
<keyword evidence="6 7" id="KW-0472">Membrane</keyword>
<dbReference type="InterPro" id="IPR035906">
    <property type="entry name" value="MetI-like_sf"/>
</dbReference>
<dbReference type="CDD" id="cd06261">
    <property type="entry name" value="TM_PBP2"/>
    <property type="match status" value="1"/>
</dbReference>
<evidence type="ECO:0000256" key="2">
    <source>
        <dbReference type="ARBA" id="ARBA00022448"/>
    </source>
</evidence>
<feature type="transmembrane region" description="Helical" evidence="7">
    <location>
        <begin position="220"/>
        <end position="240"/>
    </location>
</feature>
<evidence type="ECO:0000256" key="4">
    <source>
        <dbReference type="ARBA" id="ARBA00022692"/>
    </source>
</evidence>